<evidence type="ECO:0000313" key="3">
    <source>
        <dbReference type="Proteomes" id="UP001465976"/>
    </source>
</evidence>
<feature type="compositionally biased region" description="Pro residues" evidence="1">
    <location>
        <begin position="120"/>
        <end position="154"/>
    </location>
</feature>
<feature type="region of interest" description="Disordered" evidence="1">
    <location>
        <begin position="57"/>
        <end position="95"/>
    </location>
</feature>
<keyword evidence="3" id="KW-1185">Reference proteome</keyword>
<dbReference type="EMBL" id="JBAHYK010001875">
    <property type="protein sequence ID" value="KAL0566509.1"/>
    <property type="molecule type" value="Genomic_DNA"/>
</dbReference>
<reference evidence="2 3" key="1">
    <citation type="submission" date="2024-02" db="EMBL/GenBank/DDBJ databases">
        <title>A draft genome for the cacao thread blight pathogen Marasmius crinis-equi.</title>
        <authorList>
            <person name="Cohen S.P."/>
            <person name="Baruah I.K."/>
            <person name="Amoako-Attah I."/>
            <person name="Bukari Y."/>
            <person name="Meinhardt L.W."/>
            <person name="Bailey B.A."/>
        </authorList>
    </citation>
    <scope>NUCLEOTIDE SEQUENCE [LARGE SCALE GENOMIC DNA]</scope>
    <source>
        <strain evidence="2 3">GH-76</strain>
    </source>
</reference>
<protein>
    <recommendedName>
        <fullName evidence="4">C2H2-type domain-containing protein</fullName>
    </recommendedName>
</protein>
<name>A0ABR3EUF0_9AGAR</name>
<evidence type="ECO:0000313" key="2">
    <source>
        <dbReference type="EMBL" id="KAL0566509.1"/>
    </source>
</evidence>
<gene>
    <name evidence="2" type="ORF">V5O48_015502</name>
</gene>
<evidence type="ECO:0000256" key="1">
    <source>
        <dbReference type="SAM" id="MobiDB-lite"/>
    </source>
</evidence>
<evidence type="ECO:0008006" key="4">
    <source>
        <dbReference type="Google" id="ProtNLM"/>
    </source>
</evidence>
<accession>A0ABR3EUF0</accession>
<dbReference type="Proteomes" id="UP001465976">
    <property type="component" value="Unassembled WGS sequence"/>
</dbReference>
<feature type="compositionally biased region" description="Basic and acidic residues" evidence="1">
    <location>
        <begin position="57"/>
        <end position="77"/>
    </location>
</feature>
<sequence>MPKCPTCKKQFKSVGNLTTHRKNCQDVPAANQRIMVRRREMKRKTALEQEEIHELATSAEHEHEEHELETQEHRPAIEEPPSPVPLPKVSVGTSRAGRQRFQPQHFQDYMPDLSLRVPSVLPPRPPTPPPPPEPEFASPEPIPTPPEPSPPPEPTYVTTEPDEFGLYRVYSTYPTKIPDEEVDEEDICEGAGYLARIASNPLAVFGLTDPDQGSIFAPFLNITVFRLMKWWYGPTNTKSVEGLDSLVHDVILADDFDREDLRGFRTQKELKRLDDYANPRSNLLPKDGWIEASIKIRLPAEEVEQAEEEAPEFTVPEFFYRKPLELIKAALQSEAAKKFHYVPFRQFWQPPPDSTSEESPPKRIISEIYNSDAFIQEYEKIQTREYHNPRPAPTPSDPETPPIENAIAALLWWSDSTHLASFGDASLWPLYLFFGN</sequence>
<comment type="caution">
    <text evidence="2">The sequence shown here is derived from an EMBL/GenBank/DDBJ whole genome shotgun (WGS) entry which is preliminary data.</text>
</comment>
<feature type="region of interest" description="Disordered" evidence="1">
    <location>
        <begin position="115"/>
        <end position="159"/>
    </location>
</feature>
<organism evidence="2 3">
    <name type="scientific">Marasmius crinis-equi</name>
    <dbReference type="NCBI Taxonomy" id="585013"/>
    <lineage>
        <taxon>Eukaryota</taxon>
        <taxon>Fungi</taxon>
        <taxon>Dikarya</taxon>
        <taxon>Basidiomycota</taxon>
        <taxon>Agaricomycotina</taxon>
        <taxon>Agaricomycetes</taxon>
        <taxon>Agaricomycetidae</taxon>
        <taxon>Agaricales</taxon>
        <taxon>Marasmiineae</taxon>
        <taxon>Marasmiaceae</taxon>
        <taxon>Marasmius</taxon>
    </lineage>
</organism>
<proteinExistence type="predicted"/>